<evidence type="ECO:0000313" key="1">
    <source>
        <dbReference type="EMBL" id="CAG8641336.1"/>
    </source>
</evidence>
<dbReference type="AlphaFoldDB" id="A0A9N9DMM7"/>
<name>A0A9N9DMM7_FUNMO</name>
<accession>A0A9N9DMM7</accession>
<dbReference type="EMBL" id="CAJVPP010003974">
    <property type="protein sequence ID" value="CAG8641336.1"/>
    <property type="molecule type" value="Genomic_DNA"/>
</dbReference>
<protein>
    <submittedName>
        <fullName evidence="1">1992_t:CDS:1</fullName>
    </submittedName>
</protein>
<reference evidence="1" key="1">
    <citation type="submission" date="2021-06" db="EMBL/GenBank/DDBJ databases">
        <authorList>
            <person name="Kallberg Y."/>
            <person name="Tangrot J."/>
            <person name="Rosling A."/>
        </authorList>
    </citation>
    <scope>NUCLEOTIDE SEQUENCE</scope>
    <source>
        <strain evidence="1">87-6 pot B 2015</strain>
    </source>
</reference>
<gene>
    <name evidence="1" type="ORF">FMOSSE_LOCUS11004</name>
</gene>
<proteinExistence type="predicted"/>
<keyword evidence="2" id="KW-1185">Reference proteome</keyword>
<organism evidence="1 2">
    <name type="scientific">Funneliformis mosseae</name>
    <name type="common">Endomycorrhizal fungus</name>
    <name type="synonym">Glomus mosseae</name>
    <dbReference type="NCBI Taxonomy" id="27381"/>
    <lineage>
        <taxon>Eukaryota</taxon>
        <taxon>Fungi</taxon>
        <taxon>Fungi incertae sedis</taxon>
        <taxon>Mucoromycota</taxon>
        <taxon>Glomeromycotina</taxon>
        <taxon>Glomeromycetes</taxon>
        <taxon>Glomerales</taxon>
        <taxon>Glomeraceae</taxon>
        <taxon>Funneliformis</taxon>
    </lineage>
</organism>
<comment type="caution">
    <text evidence="1">The sequence shown here is derived from an EMBL/GenBank/DDBJ whole genome shotgun (WGS) entry which is preliminary data.</text>
</comment>
<dbReference type="Proteomes" id="UP000789375">
    <property type="component" value="Unassembled WGS sequence"/>
</dbReference>
<evidence type="ECO:0000313" key="2">
    <source>
        <dbReference type="Proteomes" id="UP000789375"/>
    </source>
</evidence>
<sequence>MAFDNTSVNAQDLNNDMITERALIYLQQYHILYKEIPSNYALDDSIAPLDDNVITYYHLQGDLNKSYEVICRKIQLYQYQHRNYIEFQQFEQQCQQDFVEQLKLDLTGYLSPNYNSLNFVECPNIFTEKETGQHYIVMDFPQLVENQFQGSFEKKSLYNISSLDFQSYKSYEESSSEIETFNEIESQSNEEKHKKMVWKLPKRGLIAHEVKETLWEGASRMLNEKNHNFTAGQCATKYKNLKQNKDKEGSKIWKLEIEEIIN</sequence>